<feature type="coiled-coil region" evidence="1">
    <location>
        <begin position="127"/>
        <end position="178"/>
    </location>
</feature>
<sequence>MSEEPEIQQVYQYSVWYDIWLTIKKWAPRVVAGIIALYILRYVVIHAPTWLSMTVIGFIIALPIAYIFVSRFFSVDYYVVLDVDLERRTITPYYFPVKLFLDGKWEIAGIKASFSEDIKFSGLDSDLDAINDEIKKIDEELEELEKEKKEVLRLLAEAKRQKEQKKKEKERYEEYSLLKSKEEQLLARFDMLKKRLLEETNPLQQRKINYELAKVEKEFEQIQKELSKFPHPPEEISETLIEEITLSIVELKKELVEIEDEIAELRAKKNRIFDQFSIISDDGMKIFVADEIDWQNKRIILAPIHGYSDLELILNKKRFKEFKEKVNKIFEEYAKMKVKYDQQALDKAIELIESLDFEDELIEDLLKQSKEEREKVDELI</sequence>
<keyword evidence="2" id="KW-1133">Transmembrane helix</keyword>
<proteinExistence type="predicted"/>
<evidence type="ECO:0000313" key="3">
    <source>
        <dbReference type="EMBL" id="MFA4805431.1"/>
    </source>
</evidence>
<feature type="coiled-coil region" evidence="1">
    <location>
        <begin position="205"/>
        <end position="275"/>
    </location>
</feature>
<comment type="caution">
    <text evidence="3">The sequence shown here is derived from an EMBL/GenBank/DDBJ whole genome shotgun (WGS) entry which is preliminary data.</text>
</comment>
<keyword evidence="2" id="KW-0812">Transmembrane</keyword>
<name>A0ABV4T6T4_9EURY</name>
<evidence type="ECO:0000256" key="1">
    <source>
        <dbReference type="SAM" id="Coils"/>
    </source>
</evidence>
<dbReference type="EMBL" id="JARRIG010000009">
    <property type="protein sequence ID" value="MFA4805431.1"/>
    <property type="molecule type" value="Genomic_DNA"/>
</dbReference>
<gene>
    <name evidence="3" type="ORF">P8X34_11905</name>
</gene>
<feature type="transmembrane region" description="Helical" evidence="2">
    <location>
        <begin position="26"/>
        <end position="44"/>
    </location>
</feature>
<keyword evidence="1" id="KW-0175">Coiled coil</keyword>
<dbReference type="RefSeq" id="WP_372825031.1">
    <property type="nucleotide sequence ID" value="NZ_JARRIF010000002.1"/>
</dbReference>
<keyword evidence="2" id="KW-0472">Membrane</keyword>
<evidence type="ECO:0000256" key="2">
    <source>
        <dbReference type="SAM" id="Phobius"/>
    </source>
</evidence>
<reference evidence="3 4" key="1">
    <citation type="submission" date="2023-03" db="EMBL/GenBank/DDBJ databases">
        <title>Speciation in Pyrococcus: adaptation to high temperature as a mechanism.</title>
        <authorList>
            <person name="Gu J."/>
        </authorList>
    </citation>
    <scope>NUCLEOTIDE SEQUENCE [LARGE SCALE GENOMIC DNA]</scope>
    <source>
        <strain evidence="3 4">LMOA34</strain>
    </source>
</reference>
<evidence type="ECO:0000313" key="4">
    <source>
        <dbReference type="Proteomes" id="UP001571980"/>
    </source>
</evidence>
<feature type="transmembrane region" description="Helical" evidence="2">
    <location>
        <begin position="50"/>
        <end position="69"/>
    </location>
</feature>
<organism evidence="3 4">
    <name type="scientific">Pyrococcus kukulkanii</name>
    <dbReference type="NCBI Taxonomy" id="1609559"/>
    <lineage>
        <taxon>Archaea</taxon>
        <taxon>Methanobacteriati</taxon>
        <taxon>Methanobacteriota</taxon>
        <taxon>Thermococci</taxon>
        <taxon>Thermococcales</taxon>
        <taxon>Thermococcaceae</taxon>
        <taxon>Pyrococcus</taxon>
    </lineage>
</organism>
<protein>
    <submittedName>
        <fullName evidence="3">Uncharacterized protein</fullName>
    </submittedName>
</protein>
<dbReference type="Proteomes" id="UP001571980">
    <property type="component" value="Unassembled WGS sequence"/>
</dbReference>
<accession>A0ABV4T6T4</accession>
<keyword evidence="4" id="KW-1185">Reference proteome</keyword>